<geneLocation type="plasmid" evidence="2 3">
    <name>unnamed1</name>
</geneLocation>
<evidence type="ECO:0000313" key="3">
    <source>
        <dbReference type="Proteomes" id="UP000509579"/>
    </source>
</evidence>
<reference evidence="2 3" key="1">
    <citation type="submission" date="2020-06" db="EMBL/GenBank/DDBJ databases">
        <title>Acidovorax antarctica sp. nov., isolated from Corinth ice sheet soil, Antarctic Fields Peninsula.</title>
        <authorList>
            <person name="Xu Q."/>
            <person name="Peng F."/>
        </authorList>
    </citation>
    <scope>NUCLEOTIDE SEQUENCE [LARGE SCALE GENOMIC DNA]</scope>
    <source>
        <strain evidence="2 3">16-35-5</strain>
        <plasmid evidence="2 3">unnamed1</plasmid>
    </source>
</reference>
<proteinExistence type="predicted"/>
<keyword evidence="2" id="KW-0614">Plasmid</keyword>
<keyword evidence="1" id="KW-1133">Transmembrane helix</keyword>
<organism evidence="2 3">
    <name type="scientific">Comamonas antarctica</name>
    <dbReference type="NCBI Taxonomy" id="2743470"/>
    <lineage>
        <taxon>Bacteria</taxon>
        <taxon>Pseudomonadati</taxon>
        <taxon>Pseudomonadota</taxon>
        <taxon>Betaproteobacteria</taxon>
        <taxon>Burkholderiales</taxon>
        <taxon>Comamonadaceae</taxon>
        <taxon>Comamonas</taxon>
    </lineage>
</organism>
<accession>A0A6N1XCC5</accession>
<keyword evidence="3" id="KW-1185">Reference proteome</keyword>
<dbReference type="Proteomes" id="UP000509579">
    <property type="component" value="Plasmid unnamed1"/>
</dbReference>
<protein>
    <submittedName>
        <fullName evidence="2">Uncharacterized protein</fullName>
    </submittedName>
</protein>
<dbReference type="EMBL" id="CP054841">
    <property type="protein sequence ID" value="QKV55526.1"/>
    <property type="molecule type" value="Genomic_DNA"/>
</dbReference>
<keyword evidence="1" id="KW-0472">Membrane</keyword>
<evidence type="ECO:0000256" key="1">
    <source>
        <dbReference type="SAM" id="Phobius"/>
    </source>
</evidence>
<feature type="transmembrane region" description="Helical" evidence="1">
    <location>
        <begin position="20"/>
        <end position="43"/>
    </location>
</feature>
<evidence type="ECO:0000313" key="2">
    <source>
        <dbReference type="EMBL" id="QKV55526.1"/>
    </source>
</evidence>
<dbReference type="KEGG" id="aant:HUK68_21680"/>
<name>A0A6N1XCC5_9BURK</name>
<gene>
    <name evidence="2" type="ORF">HUK68_21680</name>
</gene>
<dbReference type="AlphaFoldDB" id="A0A6N1XCC5"/>
<sequence length="46" mass="4986">MLWTRPEGGRSAHRVRLLQAAAAVRCLVAAAVAALLWLALAWAMRS</sequence>
<dbReference type="RefSeq" id="WP_175506313.1">
    <property type="nucleotide sequence ID" value="NZ_CAURQT010000003.1"/>
</dbReference>
<keyword evidence="1" id="KW-0812">Transmembrane</keyword>